<name>A0AAD3P6G7_NEPGR</name>
<dbReference type="EMBL" id="BSYO01000001">
    <property type="protein sequence ID" value="GMG99257.1"/>
    <property type="molecule type" value="Genomic_DNA"/>
</dbReference>
<gene>
    <name evidence="1" type="ORF">Nepgr_001097</name>
</gene>
<protein>
    <submittedName>
        <fullName evidence="1">Uncharacterized protein</fullName>
    </submittedName>
</protein>
<comment type="caution">
    <text evidence="1">The sequence shown here is derived from an EMBL/GenBank/DDBJ whole genome shotgun (WGS) entry which is preliminary data.</text>
</comment>
<reference evidence="1" key="1">
    <citation type="submission" date="2023-05" db="EMBL/GenBank/DDBJ databases">
        <title>Nepenthes gracilis genome sequencing.</title>
        <authorList>
            <person name="Fukushima K."/>
        </authorList>
    </citation>
    <scope>NUCLEOTIDE SEQUENCE</scope>
    <source>
        <strain evidence="1">SING2019-196</strain>
    </source>
</reference>
<sequence>MDMLHHSCSLINLKHPVASAEKKIGSALYKLQLPKESQIHQSFHVSLPNKKMGDLISARSKLSRLDSFEDIQVGLESVLQTRVLRGTLGKGIVEDRGASSGVFGLASVKSVTRKEVEP</sequence>
<proteinExistence type="predicted"/>
<dbReference type="AlphaFoldDB" id="A0AAD3P6G7"/>
<evidence type="ECO:0000313" key="1">
    <source>
        <dbReference type="EMBL" id="GMG99257.1"/>
    </source>
</evidence>
<dbReference type="Proteomes" id="UP001279734">
    <property type="component" value="Unassembled WGS sequence"/>
</dbReference>
<keyword evidence="2" id="KW-1185">Reference proteome</keyword>
<organism evidence="1 2">
    <name type="scientific">Nepenthes gracilis</name>
    <name type="common">Slender pitcher plant</name>
    <dbReference type="NCBI Taxonomy" id="150966"/>
    <lineage>
        <taxon>Eukaryota</taxon>
        <taxon>Viridiplantae</taxon>
        <taxon>Streptophyta</taxon>
        <taxon>Embryophyta</taxon>
        <taxon>Tracheophyta</taxon>
        <taxon>Spermatophyta</taxon>
        <taxon>Magnoliopsida</taxon>
        <taxon>eudicotyledons</taxon>
        <taxon>Gunneridae</taxon>
        <taxon>Pentapetalae</taxon>
        <taxon>Caryophyllales</taxon>
        <taxon>Nepenthaceae</taxon>
        <taxon>Nepenthes</taxon>
    </lineage>
</organism>
<accession>A0AAD3P6G7</accession>
<evidence type="ECO:0000313" key="2">
    <source>
        <dbReference type="Proteomes" id="UP001279734"/>
    </source>
</evidence>